<evidence type="ECO:0000313" key="2">
    <source>
        <dbReference type="Proteomes" id="UP000030491"/>
    </source>
</evidence>
<dbReference type="EMBL" id="JNAJ01000001">
    <property type="protein sequence ID" value="KGF93836.1"/>
    <property type="molecule type" value="Genomic_DNA"/>
</dbReference>
<reference evidence="2" key="1">
    <citation type="journal article" date="2014" name="Sci. Data">
        <title>Genomes of diverse isolates of the marine cyanobacterium Prochlorococcus.</title>
        <authorList>
            <person name="Biller S."/>
            <person name="Berube P."/>
            <person name="Thompson J."/>
            <person name="Kelly L."/>
            <person name="Roggensack S."/>
            <person name="Awad L."/>
            <person name="Roache-Johnson K."/>
            <person name="Ding H."/>
            <person name="Giovannoni S.J."/>
            <person name="Moore L.R."/>
            <person name="Chisholm S.W."/>
        </authorList>
    </citation>
    <scope>NUCLEOTIDE SEQUENCE [LARGE SCALE GENOMIC DNA]</scope>
</reference>
<sequence length="38" mass="4609">MRIKSKDTNYIDSIFYLAKNLNFDILLRPESFFLIKKI</sequence>
<evidence type="ECO:0000313" key="1">
    <source>
        <dbReference type="EMBL" id="KGF93836.1"/>
    </source>
</evidence>
<dbReference type="AlphaFoldDB" id="A0A0A1ZZ08"/>
<protein>
    <submittedName>
        <fullName evidence="1">Uncharacterized protein</fullName>
    </submittedName>
</protein>
<dbReference type="Proteomes" id="UP000030491">
    <property type="component" value="Unassembled WGS sequence"/>
</dbReference>
<proteinExistence type="predicted"/>
<organism evidence="1 2">
    <name type="scientific">Prochlorococcus marinus str. MIT 9116</name>
    <dbReference type="NCBI Taxonomy" id="167544"/>
    <lineage>
        <taxon>Bacteria</taxon>
        <taxon>Bacillati</taxon>
        <taxon>Cyanobacteriota</taxon>
        <taxon>Cyanophyceae</taxon>
        <taxon>Synechococcales</taxon>
        <taxon>Prochlorococcaceae</taxon>
        <taxon>Prochlorococcus</taxon>
    </lineage>
</organism>
<name>A0A0A1ZZ08_PROMR</name>
<gene>
    <name evidence="1" type="ORF">EU93_0030</name>
</gene>
<accession>A0A0A1ZZ08</accession>
<comment type="caution">
    <text evidence="1">The sequence shown here is derived from an EMBL/GenBank/DDBJ whole genome shotgun (WGS) entry which is preliminary data.</text>
</comment>